<evidence type="ECO:0000256" key="3">
    <source>
        <dbReference type="ARBA" id="ARBA00022452"/>
    </source>
</evidence>
<keyword evidence="2 11" id="KW-0813">Transport</keyword>
<dbReference type="SUPFAM" id="SSF56935">
    <property type="entry name" value="Porins"/>
    <property type="match status" value="1"/>
</dbReference>
<keyword evidence="8 12" id="KW-0798">TonB box</keyword>
<dbReference type="Pfam" id="PF07715">
    <property type="entry name" value="Plug"/>
    <property type="match status" value="1"/>
</dbReference>
<dbReference type="RefSeq" id="WP_130599214.1">
    <property type="nucleotide sequence ID" value="NZ_CP034759.1"/>
</dbReference>
<feature type="short sequence motif" description="TonB box" evidence="12">
    <location>
        <begin position="36"/>
        <end position="42"/>
    </location>
</feature>
<evidence type="ECO:0000259" key="16">
    <source>
        <dbReference type="Pfam" id="PF07715"/>
    </source>
</evidence>
<evidence type="ECO:0000256" key="12">
    <source>
        <dbReference type="PROSITE-ProRule" id="PRU10143"/>
    </source>
</evidence>
<dbReference type="AlphaFoldDB" id="A0A4P6P287"/>
<keyword evidence="17" id="KW-0675">Receptor</keyword>
<evidence type="ECO:0000256" key="6">
    <source>
        <dbReference type="ARBA" id="ARBA00023004"/>
    </source>
</evidence>
<dbReference type="InterPro" id="IPR010916">
    <property type="entry name" value="TonB_box_CS"/>
</dbReference>
<dbReference type="OrthoDB" id="127311at2"/>
<keyword evidence="18" id="KW-1185">Reference proteome</keyword>
<evidence type="ECO:0000259" key="15">
    <source>
        <dbReference type="Pfam" id="PF00593"/>
    </source>
</evidence>
<dbReference type="GO" id="GO:0009279">
    <property type="term" value="C:cell outer membrane"/>
    <property type="evidence" value="ECO:0007669"/>
    <property type="project" value="UniProtKB-SubCell"/>
</dbReference>
<dbReference type="InterPro" id="IPR039426">
    <property type="entry name" value="TonB-dep_rcpt-like"/>
</dbReference>
<dbReference type="PROSITE" id="PS52016">
    <property type="entry name" value="TONB_DEPENDENT_REC_3"/>
    <property type="match status" value="1"/>
</dbReference>
<evidence type="ECO:0000313" key="17">
    <source>
        <dbReference type="EMBL" id="QBG34728.1"/>
    </source>
</evidence>
<dbReference type="Proteomes" id="UP000290244">
    <property type="component" value="Chromosome"/>
</dbReference>
<keyword evidence="7" id="KW-0406">Ion transport</keyword>
<sequence length="684" mass="75837">MFTKKLSAVACAVFTAVCQNALADDVVADEEQSLETIVVYGEKANRKLKDTASSVSVITEESLKSLQHISVSSAIAEIPNVVVLSGAAPDIRGISGNGSGTGFNGVSGGAKPRVTTLIDGVAEPFMADLTGDTGMWDIEQIEVFRGPQSTSNGRNSIGGLIFIKTKDPTYDWQSAARVGYRNQSSYIDTSFMTSGPIIDNELAFRLTGQILDGEDYDNSVIFEENEPPFDLDEVKTQRYKGKLLWEPKALDNLSTLFTFTSNEEKGNTGRNYFTQDHPWAFIPILQRYMDTESKTTSLRIDYEINNNMSFDILAAYMDYNWGFDTYEENPARQQQLQMDEENLTLDAKLNFGLMSNTLKGFVGVAYFEREQDYESVSAYSYHGQDESDSKAVYGEVSYAFTDAFSIIAGGRIERETQYRDFTNVVDGLDETSVLDQSKTIKLPKLVLQYELSDTTTASISARRGYNAGGGALDWASGEYYYYDSETVNTFETGIRSSFDEGNINVSANIFYNDYDGYQAPGLDRKINNIDDVITYGAEFEISAMITDDLRINGGLGLLASEIKDGNETYQHIDGNELSSAPGVTANFGVRYWFIEDLDVGFSVNYVDDYFGEITNSDERIAGDYTVAKFDVNYEINSWQLTVFVNNAFDEQGLISTEPPGRAYPQGYSAIVDPRTVGASVTFNF</sequence>
<evidence type="ECO:0000256" key="10">
    <source>
        <dbReference type="ARBA" id="ARBA00023237"/>
    </source>
</evidence>
<evidence type="ECO:0000256" key="2">
    <source>
        <dbReference type="ARBA" id="ARBA00022448"/>
    </source>
</evidence>
<comment type="similarity">
    <text evidence="11 13">Belongs to the TonB-dependent receptor family.</text>
</comment>
<evidence type="ECO:0000256" key="4">
    <source>
        <dbReference type="ARBA" id="ARBA00022496"/>
    </source>
</evidence>
<evidence type="ECO:0000256" key="11">
    <source>
        <dbReference type="PROSITE-ProRule" id="PRU01360"/>
    </source>
</evidence>
<evidence type="ECO:0000313" key="18">
    <source>
        <dbReference type="Proteomes" id="UP000290244"/>
    </source>
</evidence>
<dbReference type="EMBL" id="CP034759">
    <property type="protein sequence ID" value="QBG34728.1"/>
    <property type="molecule type" value="Genomic_DNA"/>
</dbReference>
<evidence type="ECO:0000256" key="5">
    <source>
        <dbReference type="ARBA" id="ARBA00022692"/>
    </source>
</evidence>
<keyword evidence="14" id="KW-0732">Signal</keyword>
<evidence type="ECO:0000256" key="14">
    <source>
        <dbReference type="SAM" id="SignalP"/>
    </source>
</evidence>
<keyword evidence="10 11" id="KW-0998">Cell outer membrane</keyword>
<dbReference type="InterPro" id="IPR012910">
    <property type="entry name" value="Plug_dom"/>
</dbReference>
<feature type="chain" id="PRO_5020211265" evidence="14">
    <location>
        <begin position="24"/>
        <end position="684"/>
    </location>
</feature>
<comment type="subcellular location">
    <subcellularLocation>
        <location evidence="1 11">Cell outer membrane</location>
        <topology evidence="1 11">Multi-pass membrane protein</topology>
    </subcellularLocation>
</comment>
<keyword evidence="9 11" id="KW-0472">Membrane</keyword>
<keyword evidence="3 11" id="KW-1134">Transmembrane beta strand</keyword>
<dbReference type="PANTHER" id="PTHR32552:SF81">
    <property type="entry name" value="TONB-DEPENDENT OUTER MEMBRANE RECEPTOR"/>
    <property type="match status" value="1"/>
</dbReference>
<feature type="signal peptide" evidence="14">
    <location>
        <begin position="1"/>
        <end position="23"/>
    </location>
</feature>
<feature type="domain" description="TonB-dependent receptor-like beta-barrel" evidence="15">
    <location>
        <begin position="254"/>
        <end position="646"/>
    </location>
</feature>
<dbReference type="PANTHER" id="PTHR32552">
    <property type="entry name" value="FERRICHROME IRON RECEPTOR-RELATED"/>
    <property type="match status" value="1"/>
</dbReference>
<evidence type="ECO:0000256" key="1">
    <source>
        <dbReference type="ARBA" id="ARBA00004571"/>
    </source>
</evidence>
<protein>
    <submittedName>
        <fullName evidence="17">TonB-dependent receptor</fullName>
    </submittedName>
</protein>
<evidence type="ECO:0000256" key="8">
    <source>
        <dbReference type="ARBA" id="ARBA00023077"/>
    </source>
</evidence>
<keyword evidence="6" id="KW-0408">Iron</keyword>
<evidence type="ECO:0000256" key="7">
    <source>
        <dbReference type="ARBA" id="ARBA00023065"/>
    </source>
</evidence>
<evidence type="ECO:0000256" key="9">
    <source>
        <dbReference type="ARBA" id="ARBA00023136"/>
    </source>
</evidence>
<keyword evidence="4" id="KW-0410">Iron transport</keyword>
<gene>
    <name evidence="17" type="ORF">EMK97_02725</name>
</gene>
<name>A0A4P6P287_9GAMM</name>
<dbReference type="GO" id="GO:0006826">
    <property type="term" value="P:iron ion transport"/>
    <property type="evidence" value="ECO:0007669"/>
    <property type="project" value="UniProtKB-KW"/>
</dbReference>
<reference evidence="17 18" key="1">
    <citation type="submission" date="2018-12" db="EMBL/GenBank/DDBJ databases">
        <title>Complete genome of Litorilituus sediminis.</title>
        <authorList>
            <person name="Liu A."/>
            <person name="Rong J."/>
        </authorList>
    </citation>
    <scope>NUCLEOTIDE SEQUENCE [LARGE SCALE GENOMIC DNA]</scope>
    <source>
        <strain evidence="17 18">JCM 17549</strain>
    </source>
</reference>
<proteinExistence type="inferred from homology"/>
<dbReference type="Pfam" id="PF00593">
    <property type="entry name" value="TonB_dep_Rec_b-barrel"/>
    <property type="match status" value="1"/>
</dbReference>
<dbReference type="InterPro" id="IPR036942">
    <property type="entry name" value="Beta-barrel_TonB_sf"/>
</dbReference>
<accession>A0A4P6P287</accession>
<dbReference type="KEGG" id="lsd:EMK97_02725"/>
<dbReference type="Gene3D" id="2.40.170.20">
    <property type="entry name" value="TonB-dependent receptor, beta-barrel domain"/>
    <property type="match status" value="1"/>
</dbReference>
<dbReference type="InterPro" id="IPR000531">
    <property type="entry name" value="Beta-barrel_TonB"/>
</dbReference>
<evidence type="ECO:0000256" key="13">
    <source>
        <dbReference type="RuleBase" id="RU003357"/>
    </source>
</evidence>
<feature type="domain" description="TonB-dependent receptor plug" evidence="16">
    <location>
        <begin position="48"/>
        <end position="159"/>
    </location>
</feature>
<dbReference type="PROSITE" id="PS00430">
    <property type="entry name" value="TONB_DEPENDENT_REC_1"/>
    <property type="match status" value="1"/>
</dbReference>
<keyword evidence="5 11" id="KW-0812">Transmembrane</keyword>
<organism evidence="17 18">
    <name type="scientific">Litorilituus sediminis</name>
    <dbReference type="NCBI Taxonomy" id="718192"/>
    <lineage>
        <taxon>Bacteria</taxon>
        <taxon>Pseudomonadati</taxon>
        <taxon>Pseudomonadota</taxon>
        <taxon>Gammaproteobacteria</taxon>
        <taxon>Alteromonadales</taxon>
        <taxon>Colwelliaceae</taxon>
        <taxon>Litorilituus</taxon>
    </lineage>
</organism>